<feature type="domain" description="F-box associated beta-propeller type 3" evidence="1">
    <location>
        <begin position="47"/>
        <end position="359"/>
    </location>
</feature>
<dbReference type="PANTHER" id="PTHR31111:SF58">
    <property type="entry name" value="F-BOX DOMAIN-CONTAINING PROTEIN"/>
    <property type="match status" value="1"/>
</dbReference>
<evidence type="ECO:0000313" key="3">
    <source>
        <dbReference type="Proteomes" id="UP001558713"/>
    </source>
</evidence>
<comment type="caution">
    <text evidence="2">The sequence shown here is derived from an EMBL/GenBank/DDBJ whole genome shotgun (WGS) entry which is preliminary data.</text>
</comment>
<gene>
    <name evidence="2" type="ORF">V5N11_008750</name>
</gene>
<dbReference type="InterPro" id="IPR017451">
    <property type="entry name" value="F-box-assoc_interact_dom"/>
</dbReference>
<dbReference type="SUPFAM" id="SSF117281">
    <property type="entry name" value="Kelch motif"/>
    <property type="match status" value="1"/>
</dbReference>
<dbReference type="AlphaFoldDB" id="A0ABD1C955"/>
<evidence type="ECO:0000259" key="1">
    <source>
        <dbReference type="Pfam" id="PF08268"/>
    </source>
</evidence>
<proteinExistence type="predicted"/>
<accession>A0ABD1C955</accession>
<sequence length="367" mass="42627">MKTQLQNVHNDHLSIATCRCVSKTWASILGRPDFTELFFSMALVRPKLLFVCQTDSKLVIFSSPQPQNPNENSSLVSPSYHMSFSFNFGTSKICNHVNGLLCLKHLRNRKKSTVLEICNPSTGQSLTLPKVNTSSVKPVRSYLGYDPVEKQYKVLSMSWSYVFEEHQVLTLGTGEPTWRRIECYRPHWSLHKAVCVNGILYYIAAVNSFLTDSMVVCFDVRSEKFRFIQVAETFIRECFGTLVNYNRKLATLVLGKFGFVRAREILELWVLEDADKHNYWSKHTYLSPALWRNMEDEFDLRFCGVTQANEVVMSRSERQQARSVLYVFYYIERKTARRVQIQGMETYVSKVIYIFPNHVEEVKLLQI</sequence>
<reference evidence="2 3" key="1">
    <citation type="submission" date="2024-04" db="EMBL/GenBank/DDBJ databases">
        <title>Genome assembly C_amara_ONT_v2.</title>
        <authorList>
            <person name="Yant L."/>
            <person name="Moore C."/>
            <person name="Slenker M."/>
        </authorList>
    </citation>
    <scope>NUCLEOTIDE SEQUENCE [LARGE SCALE GENOMIC DNA]</scope>
    <source>
        <tissue evidence="2">Leaf</tissue>
    </source>
</reference>
<protein>
    <submittedName>
        <fullName evidence="2">F-box protein</fullName>
    </submittedName>
</protein>
<dbReference type="Pfam" id="PF08268">
    <property type="entry name" value="FBA_3"/>
    <property type="match status" value="1"/>
</dbReference>
<dbReference type="EMBL" id="JBANAX010000014">
    <property type="protein sequence ID" value="KAL1226018.1"/>
    <property type="molecule type" value="Genomic_DNA"/>
</dbReference>
<organism evidence="2 3">
    <name type="scientific">Cardamine amara subsp. amara</name>
    <dbReference type="NCBI Taxonomy" id="228776"/>
    <lineage>
        <taxon>Eukaryota</taxon>
        <taxon>Viridiplantae</taxon>
        <taxon>Streptophyta</taxon>
        <taxon>Embryophyta</taxon>
        <taxon>Tracheophyta</taxon>
        <taxon>Spermatophyta</taxon>
        <taxon>Magnoliopsida</taxon>
        <taxon>eudicotyledons</taxon>
        <taxon>Gunneridae</taxon>
        <taxon>Pentapetalae</taxon>
        <taxon>rosids</taxon>
        <taxon>malvids</taxon>
        <taxon>Brassicales</taxon>
        <taxon>Brassicaceae</taxon>
        <taxon>Cardamineae</taxon>
        <taxon>Cardamine</taxon>
    </lineage>
</organism>
<dbReference type="InterPro" id="IPR015915">
    <property type="entry name" value="Kelch-typ_b-propeller"/>
</dbReference>
<keyword evidence="3" id="KW-1185">Reference proteome</keyword>
<evidence type="ECO:0000313" key="2">
    <source>
        <dbReference type="EMBL" id="KAL1226018.1"/>
    </source>
</evidence>
<dbReference type="PANTHER" id="PTHR31111">
    <property type="entry name" value="BNAA05G37150D PROTEIN-RELATED"/>
    <property type="match status" value="1"/>
</dbReference>
<dbReference type="InterPro" id="IPR013187">
    <property type="entry name" value="F-box-assoc_dom_typ3"/>
</dbReference>
<name>A0ABD1C955_CARAN</name>
<dbReference type="NCBIfam" id="TIGR01640">
    <property type="entry name" value="F_box_assoc_1"/>
    <property type="match status" value="1"/>
</dbReference>
<dbReference type="Proteomes" id="UP001558713">
    <property type="component" value="Unassembled WGS sequence"/>
</dbReference>